<dbReference type="Gene3D" id="2.160.20.10">
    <property type="entry name" value="Single-stranded right-handed beta-helix, Pectin lyase-like"/>
    <property type="match status" value="1"/>
</dbReference>
<feature type="domain" description="Rhamnogalacturonase A/B/Epimerase-like pectate lyase" evidence="1">
    <location>
        <begin position="41"/>
        <end position="120"/>
    </location>
</feature>
<keyword evidence="4" id="KW-1185">Reference proteome</keyword>
<feature type="domain" description="Right handed beta helix" evidence="2">
    <location>
        <begin position="176"/>
        <end position="321"/>
    </location>
</feature>
<organism evidence="3 4">
    <name type="scientific">Clostridium tagluense</name>
    <dbReference type="NCBI Taxonomy" id="360422"/>
    <lineage>
        <taxon>Bacteria</taxon>
        <taxon>Bacillati</taxon>
        <taxon>Bacillota</taxon>
        <taxon>Clostridia</taxon>
        <taxon>Eubacteriales</taxon>
        <taxon>Clostridiaceae</taxon>
        <taxon>Clostridium</taxon>
    </lineage>
</organism>
<dbReference type="InterPro" id="IPR024535">
    <property type="entry name" value="RHGA/B-epi-like_pectate_lyase"/>
</dbReference>
<evidence type="ECO:0000313" key="4">
    <source>
        <dbReference type="Proteomes" id="UP000287872"/>
    </source>
</evidence>
<dbReference type="RefSeq" id="WP_125005123.1">
    <property type="nucleotide sequence ID" value="NZ_BHYK01000033.1"/>
</dbReference>
<dbReference type="OrthoDB" id="9795222at2"/>
<dbReference type="Pfam" id="PF12708">
    <property type="entry name" value="Pect-lyase_RHGA_epim"/>
    <property type="match status" value="1"/>
</dbReference>
<proteinExistence type="predicted"/>
<protein>
    <submittedName>
        <fullName evidence="3">Uncharacterized protein</fullName>
    </submittedName>
</protein>
<comment type="caution">
    <text evidence="3">The sequence shown here is derived from an EMBL/GenBank/DDBJ whole genome shotgun (WGS) entry which is preliminary data.</text>
</comment>
<dbReference type="AlphaFoldDB" id="A0A401USE9"/>
<sequence length="527" mass="58188">MDNKLNLLEATDDTPSRTTVYSSSKINLLLADKEKKSSYDARDYGAKGDGITDDTLSIENAINSAFMNGGGTVYFHSNIYIASSIILKEKVRLLGDGESSVIVMKNDTNDNFIKVFDEYTGWCGLESLKIDGNKTNNKKGHAVYFARSVYGDDSHLFLKNIHITEAPEDGFRVYGGQHREGRYINVTIDYCGGFGFYHDGSDNNMVCITSWRNGLAGFYENGSANRWLSCKTFQCNTINRSSHDSAGWLIYNGQRNTFTDCQAQESYGHGWYLEVCRDMTLQGCVADSNGITSLNQQTTSDLTKNGFDINVCSNVVLNSCMCTDFRQDDSGKYKTQNIGVHLSYCTDCIINITCSKQQIDVKEDHDEGVYENLKIINGIPIEYLKIGGTIAQRLEGTEDAMIEIHRDNSKNWAYGQNGLDKSFRIDRYDPDTESWQDSPINLPISGGAVLGGLLLKDNSIVNATNINTPVSIGGVMIVTKAAIPTTGTWTKGALVYNSNPKVNGYIGWVCITTGTPGVWKGFGLIQT</sequence>
<reference evidence="3 4" key="1">
    <citation type="submission" date="2018-11" db="EMBL/GenBank/DDBJ databases">
        <title>Genome sequencing and assembly of Clostridium tagluense strain A121.</title>
        <authorList>
            <person name="Murakami T."/>
            <person name="Segawa T."/>
            <person name="Shcherbakova V.A."/>
            <person name="Mori H."/>
            <person name="Yoshimura Y."/>
        </authorList>
    </citation>
    <scope>NUCLEOTIDE SEQUENCE [LARGE SCALE GENOMIC DNA]</scope>
    <source>
        <strain evidence="3 4">A121</strain>
    </source>
</reference>
<name>A0A401USE9_9CLOT</name>
<accession>A0A401USE9</accession>
<dbReference type="SUPFAM" id="SSF51126">
    <property type="entry name" value="Pectin lyase-like"/>
    <property type="match status" value="2"/>
</dbReference>
<dbReference type="EMBL" id="BHYK01000033">
    <property type="protein sequence ID" value="GCD12426.1"/>
    <property type="molecule type" value="Genomic_DNA"/>
</dbReference>
<gene>
    <name evidence="3" type="ORF">Ctaglu_40490</name>
</gene>
<evidence type="ECO:0000259" key="2">
    <source>
        <dbReference type="Pfam" id="PF13229"/>
    </source>
</evidence>
<evidence type="ECO:0000313" key="3">
    <source>
        <dbReference type="EMBL" id="GCD12426.1"/>
    </source>
</evidence>
<dbReference type="Pfam" id="PF13229">
    <property type="entry name" value="Beta_helix"/>
    <property type="match status" value="1"/>
</dbReference>
<evidence type="ECO:0000259" key="1">
    <source>
        <dbReference type="Pfam" id="PF12708"/>
    </source>
</evidence>
<dbReference type="InterPro" id="IPR012334">
    <property type="entry name" value="Pectin_lyas_fold"/>
</dbReference>
<dbReference type="InterPro" id="IPR039448">
    <property type="entry name" value="Beta_helix"/>
</dbReference>
<dbReference type="InterPro" id="IPR011050">
    <property type="entry name" value="Pectin_lyase_fold/virulence"/>
</dbReference>
<dbReference type="Proteomes" id="UP000287872">
    <property type="component" value="Unassembled WGS sequence"/>
</dbReference>